<dbReference type="EMBL" id="RBSP01000531">
    <property type="protein sequence ID" value="RMS46493.1"/>
    <property type="molecule type" value="Genomic_DNA"/>
</dbReference>
<evidence type="ECO:0000313" key="2">
    <source>
        <dbReference type="EMBL" id="KPX67550.1"/>
    </source>
</evidence>
<dbReference type="EMBL" id="LJQO01000365">
    <property type="protein sequence ID" value="KPX67550.1"/>
    <property type="molecule type" value="Genomic_DNA"/>
</dbReference>
<reference evidence="3 5" key="2">
    <citation type="submission" date="2018-08" db="EMBL/GenBank/DDBJ databases">
        <title>Recombination of ecologically and evolutionarily significant loci maintains genetic cohesion in the Pseudomonas syringae species complex.</title>
        <authorList>
            <person name="Dillon M."/>
            <person name="Thakur S."/>
            <person name="Almeida R.N.D."/>
            <person name="Weir B.S."/>
            <person name="Guttman D.S."/>
        </authorList>
    </citation>
    <scope>NUCLEOTIDE SEQUENCE [LARGE SCALE GENOMIC DNA]</scope>
    <source>
        <strain evidence="3 5">ICMP 7847</strain>
    </source>
</reference>
<dbReference type="RefSeq" id="WP_020325422.1">
    <property type="nucleotide sequence ID" value="NZ_LJQO01000365.1"/>
</dbReference>
<name>A0A0P9T1M9_PSEA0</name>
<keyword evidence="1" id="KW-0812">Transmembrane</keyword>
<dbReference type="Proteomes" id="UP000050469">
    <property type="component" value="Unassembled WGS sequence"/>
</dbReference>
<evidence type="ECO:0000256" key="1">
    <source>
        <dbReference type="SAM" id="Phobius"/>
    </source>
</evidence>
<feature type="transmembrane region" description="Helical" evidence="1">
    <location>
        <begin position="12"/>
        <end position="37"/>
    </location>
</feature>
<proteinExistence type="predicted"/>
<evidence type="ECO:0000313" key="3">
    <source>
        <dbReference type="EMBL" id="RMS46493.1"/>
    </source>
</evidence>
<dbReference type="NCBIfam" id="NF033891">
    <property type="entry name" value="surf_exc_IncI1"/>
    <property type="match status" value="1"/>
</dbReference>
<keyword evidence="1" id="KW-1133">Transmembrane helix</keyword>
<keyword evidence="1" id="KW-0472">Membrane</keyword>
<accession>A0A0P9T1M9</accession>
<dbReference type="PATRIC" id="fig|251724.3.peg.2796"/>
<dbReference type="AlphaFoldDB" id="A0A0P9T1M9"/>
<feature type="transmembrane region" description="Helical" evidence="1">
    <location>
        <begin position="57"/>
        <end position="75"/>
    </location>
</feature>
<organism evidence="2 4">
    <name type="scientific">Pseudomonas amygdali pv. photiniae</name>
    <dbReference type="NCBI Taxonomy" id="251724"/>
    <lineage>
        <taxon>Bacteria</taxon>
        <taxon>Pseudomonadati</taxon>
        <taxon>Pseudomonadota</taxon>
        <taxon>Gammaproteobacteria</taxon>
        <taxon>Pseudomonadales</taxon>
        <taxon>Pseudomonadaceae</taxon>
        <taxon>Pseudomonas</taxon>
        <taxon>Pseudomonas amygdali</taxon>
    </lineage>
</organism>
<comment type="caution">
    <text evidence="2">The sequence shown here is derived from an EMBL/GenBank/DDBJ whole genome shotgun (WGS) entry which is preliminary data.</text>
</comment>
<gene>
    <name evidence="2" type="ORF">ALO53_200036</name>
    <name evidence="3" type="ORF">ALP66_04269</name>
</gene>
<sequence>MKVQRLKTAKEGWFWIVKIFYMLFAFPFLLLMGVAMLFIVNSEHSRGRVPGDVSGTFLIWAAILIPVGVFIYGVLSRRRLLKRVTRVIKSPQFFNPDPTHEIYHEGDGKYLGIDTQNGTILYVHRIRKGQVDVVALTMDDWTNREVEGKGILRLYTKHPDLPRIEIGTPLAQLWYDTLGAMEHKQKQYSTPQPFNRYVHDHLEALERDLNVQIPRLA</sequence>
<protein>
    <submittedName>
        <fullName evidence="2">Lytic transglycosylase</fullName>
    </submittedName>
    <submittedName>
        <fullName evidence="3">Putative exclusion-determining protein</fullName>
    </submittedName>
</protein>
<dbReference type="Proteomes" id="UP000270873">
    <property type="component" value="Unassembled WGS sequence"/>
</dbReference>
<reference evidence="2 4" key="1">
    <citation type="submission" date="2015-09" db="EMBL/GenBank/DDBJ databases">
        <title>Genome announcement of multiple Pseudomonas syringae strains.</title>
        <authorList>
            <person name="Thakur S."/>
            <person name="Wang P.W."/>
            <person name="Gong Y."/>
            <person name="Weir B.S."/>
            <person name="Guttman D.S."/>
        </authorList>
    </citation>
    <scope>NUCLEOTIDE SEQUENCE [LARGE SCALE GENOMIC DNA]</scope>
    <source>
        <strain evidence="2 4">ICMP7840</strain>
    </source>
</reference>
<evidence type="ECO:0000313" key="4">
    <source>
        <dbReference type="Proteomes" id="UP000050469"/>
    </source>
</evidence>
<evidence type="ECO:0000313" key="5">
    <source>
        <dbReference type="Proteomes" id="UP000270873"/>
    </source>
</evidence>